<evidence type="ECO:0000256" key="9">
    <source>
        <dbReference type="RuleBase" id="RU000682"/>
    </source>
</evidence>
<dbReference type="PROSITE" id="PS50071">
    <property type="entry name" value="HOMEOBOX_2"/>
    <property type="match status" value="1"/>
</dbReference>
<keyword evidence="2 10" id="KW-0805">Transcription regulation</keyword>
<keyword evidence="5 10" id="KW-0804">Transcription</keyword>
<dbReference type="SMART" id="SM00389">
    <property type="entry name" value="HOX"/>
    <property type="match status" value="1"/>
</dbReference>
<dbReference type="CDD" id="cd00086">
    <property type="entry name" value="homeodomain"/>
    <property type="match status" value="1"/>
</dbReference>
<evidence type="ECO:0000256" key="10">
    <source>
        <dbReference type="RuleBase" id="RU369038"/>
    </source>
</evidence>
<keyword evidence="3 8" id="KW-0238">DNA-binding</keyword>
<evidence type="ECO:0000313" key="13">
    <source>
        <dbReference type="EMBL" id="GKV33648.1"/>
    </source>
</evidence>
<dbReference type="PANTHER" id="PTHR24326:SF535">
    <property type="entry name" value="HOMEOBOX-LEUCINE ZIPPER PROTEIN"/>
    <property type="match status" value="1"/>
</dbReference>
<dbReference type="GO" id="GO:0045893">
    <property type="term" value="P:positive regulation of DNA-templated transcription"/>
    <property type="evidence" value="ECO:0007669"/>
    <property type="project" value="TreeGrafter"/>
</dbReference>
<comment type="subcellular location">
    <subcellularLocation>
        <location evidence="1 8 9">Nucleus</location>
    </subcellularLocation>
</comment>
<dbReference type="InterPro" id="IPR009057">
    <property type="entry name" value="Homeodomain-like_sf"/>
</dbReference>
<evidence type="ECO:0000256" key="6">
    <source>
        <dbReference type="ARBA" id="ARBA00023242"/>
    </source>
</evidence>
<evidence type="ECO:0000256" key="1">
    <source>
        <dbReference type="ARBA" id="ARBA00004123"/>
    </source>
</evidence>
<sequence>MNRLSCSASLDSLIPICPTREERVGKGKQFYSREFQAMLDSLEEEDNLEKASHAGEKKRRLTPDQVKALEKNFERENKLEPERKVKLAAELDLQPRQVAIWFQNRRARWKTKLLERDYNLLKANYDALQHDFNNLEQEKETLTTKLEELKAKLKEEEEVSLNISQQNHQLMASSSSTTAVSSSFYCHGSSSSSDSSRHWFKSLDSRMILGNTNNPQFMKGEEQGTLFSTEDSCNIFSIDQAPTLQSYFAAGNWN</sequence>
<name>A0AAV5L985_9ROSI</name>
<protein>
    <recommendedName>
        <fullName evidence="10">Homeobox-leucine zipper protein</fullName>
    </recommendedName>
    <alternativeName>
        <fullName evidence="10">HD-ZIP protein</fullName>
    </alternativeName>
    <alternativeName>
        <fullName evidence="10">Homeodomain transcription factor</fullName>
    </alternativeName>
</protein>
<proteinExistence type="inferred from homology"/>
<evidence type="ECO:0000259" key="12">
    <source>
        <dbReference type="PROSITE" id="PS50071"/>
    </source>
</evidence>
<dbReference type="GO" id="GO:0005634">
    <property type="term" value="C:nucleus"/>
    <property type="evidence" value="ECO:0007669"/>
    <property type="project" value="UniProtKB-SubCell"/>
</dbReference>
<keyword evidence="6 8" id="KW-0539">Nucleus</keyword>
<dbReference type="InterPro" id="IPR003106">
    <property type="entry name" value="Leu_zip_homeo"/>
</dbReference>
<evidence type="ECO:0000256" key="7">
    <source>
        <dbReference type="ARBA" id="ARBA00025748"/>
    </source>
</evidence>
<accession>A0AAV5L985</accession>
<comment type="function">
    <text evidence="10">Transcription factor.</text>
</comment>
<evidence type="ECO:0000256" key="4">
    <source>
        <dbReference type="ARBA" id="ARBA00023155"/>
    </source>
</evidence>
<dbReference type="FunFam" id="1.10.10.60:FF:000144">
    <property type="entry name" value="homeobox-leucine zipper protein ATHB-6-like"/>
    <property type="match status" value="1"/>
</dbReference>
<feature type="domain" description="Homeobox" evidence="12">
    <location>
        <begin position="52"/>
        <end position="112"/>
    </location>
</feature>
<dbReference type="AlphaFoldDB" id="A0AAV5L985"/>
<keyword evidence="4 8" id="KW-0371">Homeobox</keyword>
<comment type="caution">
    <text evidence="13">The sequence shown here is derived from an EMBL/GenBank/DDBJ whole genome shotgun (WGS) entry which is preliminary data.</text>
</comment>
<evidence type="ECO:0000256" key="8">
    <source>
        <dbReference type="PROSITE-ProRule" id="PRU00108"/>
    </source>
</evidence>
<evidence type="ECO:0000313" key="14">
    <source>
        <dbReference type="Proteomes" id="UP001054252"/>
    </source>
</evidence>
<dbReference type="PANTHER" id="PTHR24326">
    <property type="entry name" value="HOMEOBOX-LEUCINE ZIPPER PROTEIN"/>
    <property type="match status" value="1"/>
</dbReference>
<keyword evidence="14" id="KW-1185">Reference proteome</keyword>
<reference evidence="13 14" key="1">
    <citation type="journal article" date="2021" name="Commun. Biol.">
        <title>The genome of Shorea leprosula (Dipterocarpaceae) highlights the ecological relevance of drought in aseasonal tropical rainforests.</title>
        <authorList>
            <person name="Ng K.K.S."/>
            <person name="Kobayashi M.J."/>
            <person name="Fawcett J.A."/>
            <person name="Hatakeyama M."/>
            <person name="Paape T."/>
            <person name="Ng C.H."/>
            <person name="Ang C.C."/>
            <person name="Tnah L.H."/>
            <person name="Lee C.T."/>
            <person name="Nishiyama T."/>
            <person name="Sese J."/>
            <person name="O'Brien M.J."/>
            <person name="Copetti D."/>
            <person name="Mohd Noor M.I."/>
            <person name="Ong R.C."/>
            <person name="Putra M."/>
            <person name="Sireger I.Z."/>
            <person name="Indrioko S."/>
            <person name="Kosugi Y."/>
            <person name="Izuno A."/>
            <person name="Isagi Y."/>
            <person name="Lee S.L."/>
            <person name="Shimizu K.K."/>
        </authorList>
    </citation>
    <scope>NUCLEOTIDE SEQUENCE [LARGE SCALE GENOMIC DNA]</scope>
    <source>
        <strain evidence="13">214</strain>
    </source>
</reference>
<evidence type="ECO:0000256" key="5">
    <source>
        <dbReference type="ARBA" id="ARBA00023163"/>
    </source>
</evidence>
<evidence type="ECO:0000256" key="3">
    <source>
        <dbReference type="ARBA" id="ARBA00023125"/>
    </source>
</evidence>
<dbReference type="InterPro" id="IPR017970">
    <property type="entry name" value="Homeobox_CS"/>
</dbReference>
<dbReference type="GO" id="GO:0000976">
    <property type="term" value="F:transcription cis-regulatory region binding"/>
    <property type="evidence" value="ECO:0007669"/>
    <property type="project" value="UniProtKB-ARBA"/>
</dbReference>
<organism evidence="13 14">
    <name type="scientific">Rubroshorea leprosula</name>
    <dbReference type="NCBI Taxonomy" id="152421"/>
    <lineage>
        <taxon>Eukaryota</taxon>
        <taxon>Viridiplantae</taxon>
        <taxon>Streptophyta</taxon>
        <taxon>Embryophyta</taxon>
        <taxon>Tracheophyta</taxon>
        <taxon>Spermatophyta</taxon>
        <taxon>Magnoliopsida</taxon>
        <taxon>eudicotyledons</taxon>
        <taxon>Gunneridae</taxon>
        <taxon>Pentapetalae</taxon>
        <taxon>rosids</taxon>
        <taxon>malvids</taxon>
        <taxon>Malvales</taxon>
        <taxon>Dipterocarpaceae</taxon>
        <taxon>Rubroshorea</taxon>
    </lineage>
</organism>
<dbReference type="EMBL" id="BPVZ01000101">
    <property type="protein sequence ID" value="GKV33648.1"/>
    <property type="molecule type" value="Genomic_DNA"/>
</dbReference>
<dbReference type="Pfam" id="PF00046">
    <property type="entry name" value="Homeodomain"/>
    <property type="match status" value="1"/>
</dbReference>
<evidence type="ECO:0000256" key="2">
    <source>
        <dbReference type="ARBA" id="ARBA00023015"/>
    </source>
</evidence>
<dbReference type="GO" id="GO:0000981">
    <property type="term" value="F:DNA-binding transcription factor activity, RNA polymerase II-specific"/>
    <property type="evidence" value="ECO:0007669"/>
    <property type="project" value="UniProtKB-UniRule"/>
</dbReference>
<feature type="coiled-coil region" evidence="11">
    <location>
        <begin position="111"/>
        <end position="166"/>
    </location>
</feature>
<dbReference type="Gene3D" id="1.10.10.60">
    <property type="entry name" value="Homeodomain-like"/>
    <property type="match status" value="1"/>
</dbReference>
<feature type="DNA-binding region" description="Homeobox" evidence="8">
    <location>
        <begin position="54"/>
        <end position="113"/>
    </location>
</feature>
<dbReference type="Proteomes" id="UP001054252">
    <property type="component" value="Unassembled WGS sequence"/>
</dbReference>
<dbReference type="InterPro" id="IPR001356">
    <property type="entry name" value="HD"/>
</dbReference>
<dbReference type="InterPro" id="IPR045224">
    <property type="entry name" value="HDZip_class_I_plant"/>
</dbReference>
<dbReference type="PROSITE" id="PS00027">
    <property type="entry name" value="HOMEOBOX_1"/>
    <property type="match status" value="1"/>
</dbReference>
<gene>
    <name evidence="13" type="ORF">SLEP1_g42128</name>
</gene>
<comment type="similarity">
    <text evidence="7 10">Belongs to the HD-ZIP homeobox family. Class I subfamily.</text>
</comment>
<dbReference type="Pfam" id="PF02183">
    <property type="entry name" value="HALZ"/>
    <property type="match status" value="1"/>
</dbReference>
<keyword evidence="11" id="KW-0175">Coiled coil</keyword>
<evidence type="ECO:0000256" key="11">
    <source>
        <dbReference type="SAM" id="Coils"/>
    </source>
</evidence>
<dbReference type="SUPFAM" id="SSF46689">
    <property type="entry name" value="Homeodomain-like"/>
    <property type="match status" value="1"/>
</dbReference>